<organism evidence="1 2">
    <name type="scientific">Ixodes persulcatus</name>
    <name type="common">Taiga tick</name>
    <dbReference type="NCBI Taxonomy" id="34615"/>
    <lineage>
        <taxon>Eukaryota</taxon>
        <taxon>Metazoa</taxon>
        <taxon>Ecdysozoa</taxon>
        <taxon>Arthropoda</taxon>
        <taxon>Chelicerata</taxon>
        <taxon>Arachnida</taxon>
        <taxon>Acari</taxon>
        <taxon>Parasitiformes</taxon>
        <taxon>Ixodida</taxon>
        <taxon>Ixodoidea</taxon>
        <taxon>Ixodidae</taxon>
        <taxon>Ixodinae</taxon>
        <taxon>Ixodes</taxon>
    </lineage>
</organism>
<comment type="caution">
    <text evidence="1">The sequence shown here is derived from an EMBL/GenBank/DDBJ whole genome shotgun (WGS) entry which is preliminary data.</text>
</comment>
<dbReference type="EMBL" id="JABSTQ010009556">
    <property type="protein sequence ID" value="KAG0428182.1"/>
    <property type="molecule type" value="Genomic_DNA"/>
</dbReference>
<proteinExistence type="predicted"/>
<evidence type="ECO:0000313" key="1">
    <source>
        <dbReference type="EMBL" id="KAG0428182.1"/>
    </source>
</evidence>
<reference evidence="1 2" key="1">
    <citation type="journal article" date="2020" name="Cell">
        <title>Large-Scale Comparative Analyses of Tick Genomes Elucidate Their Genetic Diversity and Vector Capacities.</title>
        <authorList>
            <consortium name="Tick Genome and Microbiome Consortium (TIGMIC)"/>
            <person name="Jia N."/>
            <person name="Wang J."/>
            <person name="Shi W."/>
            <person name="Du L."/>
            <person name="Sun Y."/>
            <person name="Zhan W."/>
            <person name="Jiang J.F."/>
            <person name="Wang Q."/>
            <person name="Zhang B."/>
            <person name="Ji P."/>
            <person name="Bell-Sakyi L."/>
            <person name="Cui X.M."/>
            <person name="Yuan T.T."/>
            <person name="Jiang B.G."/>
            <person name="Yang W.F."/>
            <person name="Lam T.T."/>
            <person name="Chang Q.C."/>
            <person name="Ding S.J."/>
            <person name="Wang X.J."/>
            <person name="Zhu J.G."/>
            <person name="Ruan X.D."/>
            <person name="Zhao L."/>
            <person name="Wei J.T."/>
            <person name="Ye R.Z."/>
            <person name="Que T.C."/>
            <person name="Du C.H."/>
            <person name="Zhou Y.H."/>
            <person name="Cheng J.X."/>
            <person name="Dai P.F."/>
            <person name="Guo W.B."/>
            <person name="Han X.H."/>
            <person name="Huang E.J."/>
            <person name="Li L.F."/>
            <person name="Wei W."/>
            <person name="Gao Y.C."/>
            <person name="Liu J.Z."/>
            <person name="Shao H.Z."/>
            <person name="Wang X."/>
            <person name="Wang C.C."/>
            <person name="Yang T.C."/>
            <person name="Huo Q.B."/>
            <person name="Li W."/>
            <person name="Chen H.Y."/>
            <person name="Chen S.E."/>
            <person name="Zhou L.G."/>
            <person name="Ni X.B."/>
            <person name="Tian J.H."/>
            <person name="Sheng Y."/>
            <person name="Liu T."/>
            <person name="Pan Y.S."/>
            <person name="Xia L.Y."/>
            <person name="Li J."/>
            <person name="Zhao F."/>
            <person name="Cao W.C."/>
        </authorList>
    </citation>
    <scope>NUCLEOTIDE SEQUENCE [LARGE SCALE GENOMIC DNA]</scope>
    <source>
        <strain evidence="1">Iper-2018</strain>
    </source>
</reference>
<accession>A0AC60Q5J6</accession>
<protein>
    <submittedName>
        <fullName evidence="1">Uncharacterized protein</fullName>
    </submittedName>
</protein>
<evidence type="ECO:0000313" key="2">
    <source>
        <dbReference type="Proteomes" id="UP000805193"/>
    </source>
</evidence>
<gene>
    <name evidence="1" type="ORF">HPB47_024815</name>
</gene>
<keyword evidence="2" id="KW-1185">Reference proteome</keyword>
<name>A0AC60Q5J6_IXOPE</name>
<feature type="non-terminal residue" evidence="1">
    <location>
        <position position="1"/>
    </location>
</feature>
<dbReference type="Proteomes" id="UP000805193">
    <property type="component" value="Unassembled WGS sequence"/>
</dbReference>
<sequence length="542" mass="63024">EGIPLIKEEVLLLRDTRPEDMECFYREIYRNDTLDKPDEKYFYGRKVPLMFGERLNKEFMFVECSLKSNLAKVFHDQFLLNPILKENVELRCQGASKRASHNLSVLVLGLDSVSNLNFVRHLPQTGAYVRDKLDAFELFGFNKVGDNSFPNQLPLITGMNAAEAYNACTDKFFDNINLIWKMYAERGYRTMFLEESPFYGLFNYFLNGFHVPPADYYPRPLIQAMDDSPRKRYAFDDVRCLGPHMPFEMLLDYLSRFTIQMKGRPFFSYAWISETAHDSFNAVGYADAPFLKHFRTLNDSGVLNHTVVVFLSDHGLRFGDVRSTFIGKYEDRQPFAFLIFPRWFLEAHPDVARNLRRNQRRLTTHFDVHATLLELLDFPQQQPPPRTKYGLSLFHEVPETRTCAEASISHHWCTCQADGDTDVTPAFAMSLGERLVDQINEWVRKEPRKCQPFHLVDLMDVTALQPSQEDKTSNVSHYWVTVRVSPGGGVFEATLRVNGRAENISVLDQVSRCNWYFGQSYCVADHWLEKFCYCRRTFGFLL</sequence>